<proteinExistence type="predicted"/>
<dbReference type="RefSeq" id="WP_070740554.1">
    <property type="nucleotide sequence ID" value="NZ_MDZA01000035.1"/>
</dbReference>
<keyword evidence="2" id="KW-1185">Reference proteome</keyword>
<evidence type="ECO:0000313" key="1">
    <source>
        <dbReference type="EMBL" id="OGX91751.1"/>
    </source>
</evidence>
<name>A0A1G1TLN6_9BACT</name>
<sequence length="98" mass="10928">MKIAEPTLALELATGLEAHLHGLSPKHTRRMHQKVARSVQKLTKSFARLLAKEQRARDKQQRRATKASVDNLMLKLHELLGQPAAAPRPLRRPGTLAA</sequence>
<organism evidence="1 2">
    <name type="scientific">Hymenobacter coccineus</name>
    <dbReference type="NCBI Taxonomy" id="1908235"/>
    <lineage>
        <taxon>Bacteria</taxon>
        <taxon>Pseudomonadati</taxon>
        <taxon>Bacteroidota</taxon>
        <taxon>Cytophagia</taxon>
        <taxon>Cytophagales</taxon>
        <taxon>Hymenobacteraceae</taxon>
        <taxon>Hymenobacter</taxon>
    </lineage>
</organism>
<dbReference type="AlphaFoldDB" id="A0A1G1TLN6"/>
<protein>
    <submittedName>
        <fullName evidence="1">Uncharacterized protein</fullName>
    </submittedName>
</protein>
<dbReference type="OrthoDB" id="9955759at2"/>
<dbReference type="Proteomes" id="UP000177506">
    <property type="component" value="Unassembled WGS sequence"/>
</dbReference>
<comment type="caution">
    <text evidence="1">The sequence shown here is derived from an EMBL/GenBank/DDBJ whole genome shotgun (WGS) entry which is preliminary data.</text>
</comment>
<reference evidence="1 2" key="1">
    <citation type="submission" date="2016-08" db="EMBL/GenBank/DDBJ databases">
        <title>Hymenobacter coccineus sp. nov., Hymenobacter lapidarius sp. nov. and Hymenobacter glacialis sp. nov., isolated from Antarctic soil.</title>
        <authorList>
            <person name="Sedlacek I."/>
            <person name="Kralova S."/>
            <person name="Kyrova K."/>
            <person name="Maslanova I."/>
            <person name="Stankova E."/>
            <person name="Vrbovska V."/>
            <person name="Nemec M."/>
            <person name="Bartak M."/>
            <person name="Svec P."/>
            <person name="Busse H.-J."/>
            <person name="Pantucek R."/>
        </authorList>
    </citation>
    <scope>NUCLEOTIDE SEQUENCE [LARGE SCALE GENOMIC DNA]</scope>
    <source>
        <strain evidence="1 2">CCM 8649</strain>
    </source>
</reference>
<gene>
    <name evidence="1" type="ORF">BEN49_18545</name>
</gene>
<evidence type="ECO:0000313" key="2">
    <source>
        <dbReference type="Proteomes" id="UP000177506"/>
    </source>
</evidence>
<accession>A0A1G1TLN6</accession>
<dbReference type="EMBL" id="MDZA01000035">
    <property type="protein sequence ID" value="OGX91751.1"/>
    <property type="molecule type" value="Genomic_DNA"/>
</dbReference>